<protein>
    <submittedName>
        <fullName evidence="3">Sucrose nonfermenting 4-like protein</fullName>
    </submittedName>
</protein>
<sequence length="200" mass="22568">MVKVELFGFTSLCHSLNRSPLPVNHRYSGAPNSYTFCRRWSEHLPMSPIEGCPTVFQAICSLSPGIHEYKFFVDGEWRHDERQPTISGEFGIVNTLYLTREYNQINTLSSPSTPGSRMNMDVDNENFQRTVTLSDGTVSEGTLRVSEAAIQISRCRVSEYLSLHTCYDLLPDSGKVIALDINLPVKQSFHILHEQVPSLT</sequence>
<feature type="domain" description="AMP-activated protein kinase glycogen-binding" evidence="2">
    <location>
        <begin position="39"/>
        <end position="98"/>
    </location>
</feature>
<evidence type="ECO:0000259" key="2">
    <source>
        <dbReference type="Pfam" id="PF16561"/>
    </source>
</evidence>
<dbReference type="GO" id="GO:0009507">
    <property type="term" value="C:chloroplast"/>
    <property type="evidence" value="ECO:0007669"/>
    <property type="project" value="UniProtKB-ARBA"/>
</dbReference>
<dbReference type="InterPro" id="IPR014756">
    <property type="entry name" value="Ig_E-set"/>
</dbReference>
<accession>A0A1D6GCY4</accession>
<dbReference type="InterPro" id="IPR050827">
    <property type="entry name" value="CRP1_MDG1_kinase"/>
</dbReference>
<dbReference type="SUPFAM" id="SSF81296">
    <property type="entry name" value="E set domains"/>
    <property type="match status" value="1"/>
</dbReference>
<dbReference type="InterPro" id="IPR046342">
    <property type="entry name" value="CBS_dom_sf"/>
</dbReference>
<evidence type="ECO:0000256" key="1">
    <source>
        <dbReference type="ARBA" id="ARBA00010926"/>
    </source>
</evidence>
<comment type="similarity">
    <text evidence="1">Belongs to the 5'-AMP-activated protein kinase beta subunit family.</text>
</comment>
<dbReference type="Gene3D" id="2.60.40.10">
    <property type="entry name" value="Immunoglobulins"/>
    <property type="match status" value="1"/>
</dbReference>
<dbReference type="InterPro" id="IPR032640">
    <property type="entry name" value="AMPK1_CBM"/>
</dbReference>
<dbReference type="ExpressionAtlas" id="A0A1D6GCY4">
    <property type="expression patterns" value="baseline and differential"/>
</dbReference>
<name>A0A1D6GCY4_MAIZE</name>
<evidence type="ECO:0000313" key="3">
    <source>
        <dbReference type="EMBL" id="AQK61496.1"/>
    </source>
</evidence>
<organism evidence="3">
    <name type="scientific">Zea mays</name>
    <name type="common">Maize</name>
    <dbReference type="NCBI Taxonomy" id="4577"/>
    <lineage>
        <taxon>Eukaryota</taxon>
        <taxon>Viridiplantae</taxon>
        <taxon>Streptophyta</taxon>
        <taxon>Embryophyta</taxon>
        <taxon>Tracheophyta</taxon>
        <taxon>Spermatophyta</taxon>
        <taxon>Magnoliopsida</taxon>
        <taxon>Liliopsida</taxon>
        <taxon>Poales</taxon>
        <taxon>Poaceae</taxon>
        <taxon>PACMAD clade</taxon>
        <taxon>Panicoideae</taxon>
        <taxon>Andropogonodae</taxon>
        <taxon>Andropogoneae</taxon>
        <taxon>Tripsacinae</taxon>
        <taxon>Zea</taxon>
    </lineage>
</organism>
<dbReference type="InterPro" id="IPR013783">
    <property type="entry name" value="Ig-like_fold"/>
</dbReference>
<proteinExistence type="inferred from homology"/>
<dbReference type="PANTHER" id="PTHR10343:SF84">
    <property type="entry name" value="5'-AMP-ACTIVATED PROTEIN KINASE SUBUNIT BETA-1"/>
    <property type="match status" value="1"/>
</dbReference>
<dbReference type="Gene3D" id="3.10.580.10">
    <property type="entry name" value="CBS-domain"/>
    <property type="match status" value="1"/>
</dbReference>
<dbReference type="Pfam" id="PF16561">
    <property type="entry name" value="AMPK1_CBM"/>
    <property type="match status" value="1"/>
</dbReference>
<dbReference type="AlphaFoldDB" id="A0A1D6GCY4"/>
<gene>
    <name evidence="3" type="ORF">ZEAMMB73_Zm00001d012817</name>
</gene>
<reference evidence="3" key="1">
    <citation type="submission" date="2015-12" db="EMBL/GenBank/DDBJ databases">
        <title>Update maize B73 reference genome by single molecule sequencing technologies.</title>
        <authorList>
            <consortium name="Maize Genome Sequencing Project"/>
            <person name="Ware D."/>
        </authorList>
    </citation>
    <scope>NUCLEOTIDE SEQUENCE</scope>
    <source>
        <tissue evidence="3">Seedling</tissue>
    </source>
</reference>
<dbReference type="CDD" id="cd02859">
    <property type="entry name" value="E_set_AMPKbeta_like_N"/>
    <property type="match status" value="1"/>
</dbReference>
<dbReference type="EMBL" id="CM000781">
    <property type="protein sequence ID" value="AQK61496.1"/>
    <property type="molecule type" value="Genomic_DNA"/>
</dbReference>
<dbReference type="PANTHER" id="PTHR10343">
    <property type="entry name" value="5'-AMP-ACTIVATED PROTEIN KINASE , BETA SUBUNIT"/>
    <property type="match status" value="1"/>
</dbReference>